<dbReference type="InterPro" id="IPR000668">
    <property type="entry name" value="Peptidase_C1A_C"/>
</dbReference>
<evidence type="ECO:0000256" key="1">
    <source>
        <dbReference type="ARBA" id="ARBA00008455"/>
    </source>
</evidence>
<keyword evidence="3" id="KW-1015">Disulfide bond</keyword>
<dbReference type="Proteomes" id="UP000078348">
    <property type="component" value="Unassembled WGS sequence"/>
</dbReference>
<dbReference type="PRINTS" id="PR00705">
    <property type="entry name" value="PAPAIN"/>
</dbReference>
<evidence type="ECO:0000313" key="6">
    <source>
        <dbReference type="EMBL" id="OAO14580.1"/>
    </source>
</evidence>
<dbReference type="AlphaFoldDB" id="A0A196SBZ9"/>
<evidence type="ECO:0000256" key="3">
    <source>
        <dbReference type="ARBA" id="ARBA00023157"/>
    </source>
</evidence>
<keyword evidence="7" id="KW-1185">Reference proteome</keyword>
<evidence type="ECO:0000256" key="4">
    <source>
        <dbReference type="SAM" id="SignalP"/>
    </source>
</evidence>
<keyword evidence="6" id="KW-0378">Hydrolase</keyword>
<dbReference type="PROSITE" id="PS00139">
    <property type="entry name" value="THIOL_PROTEASE_CYS"/>
    <property type="match status" value="1"/>
</dbReference>
<keyword evidence="6" id="KW-0645">Protease</keyword>
<dbReference type="Pfam" id="PF08246">
    <property type="entry name" value="Inhibitor_I29"/>
    <property type="match status" value="1"/>
</dbReference>
<dbReference type="InterPro" id="IPR013128">
    <property type="entry name" value="Peptidase_C1A"/>
</dbReference>
<evidence type="ECO:0000256" key="2">
    <source>
        <dbReference type="ARBA" id="ARBA00023145"/>
    </source>
</evidence>
<reference evidence="6 7" key="1">
    <citation type="submission" date="2016-05" db="EMBL/GenBank/DDBJ databases">
        <title>Nuclear genome of Blastocystis sp. subtype 1 NandII.</title>
        <authorList>
            <person name="Gentekaki E."/>
            <person name="Curtis B."/>
            <person name="Stairs C."/>
            <person name="Eme L."/>
            <person name="Herman E."/>
            <person name="Klimes V."/>
            <person name="Arias M.C."/>
            <person name="Elias M."/>
            <person name="Hilliou F."/>
            <person name="Klute M."/>
            <person name="Malik S.-B."/>
            <person name="Pightling A."/>
            <person name="Rachubinski R."/>
            <person name="Salas D."/>
            <person name="Schlacht A."/>
            <person name="Suga H."/>
            <person name="Archibald J."/>
            <person name="Ball S.G."/>
            <person name="Clark G."/>
            <person name="Dacks J."/>
            <person name="Van Der Giezen M."/>
            <person name="Tsaousis A."/>
            <person name="Roger A."/>
        </authorList>
    </citation>
    <scope>NUCLEOTIDE SEQUENCE [LARGE SCALE GENOMIC DNA]</scope>
    <source>
        <strain evidence="7">ATCC 50177 / NandII</strain>
    </source>
</reference>
<dbReference type="OrthoDB" id="10253408at2759"/>
<feature type="chain" id="PRO_5012068406" evidence="4">
    <location>
        <begin position="16"/>
        <end position="324"/>
    </location>
</feature>
<keyword evidence="2" id="KW-0865">Zymogen</keyword>
<sequence>MRSFIFVLLLASVLSSERIAMTVSEVEERFGVVFSREERFYRRRVIEENLRYINHMNSRNTTFELGITPFIHISNEEFKAAHFHGNMDCVFSRKTRTEPSSLQSGALEAAVDWRKRGVLSGIVNQDQCGSCYAIATASMIAAEYRIKGQKIDDLSAQQIVDCSTAYGNSGCDGGSVVSSFEYVRDKGLTTAKSYPYVGKEQPCKNVTSPLYKVKDIYRVTYATEEKMQQLVSQSPITISIYSSSMSFQHYRKGVFSGECNGFVDHAMLVVGYDTMYYAQRNEKVDYWILMNSWGVDWGENGFMRLERNANCLCSCCENIVYTLL</sequence>
<dbReference type="PANTHER" id="PTHR12411">
    <property type="entry name" value="CYSTEINE PROTEASE FAMILY C1-RELATED"/>
    <property type="match status" value="1"/>
</dbReference>
<dbReference type="SUPFAM" id="SSF54001">
    <property type="entry name" value="Cysteine proteinases"/>
    <property type="match status" value="1"/>
</dbReference>
<dbReference type="InterPro" id="IPR038765">
    <property type="entry name" value="Papain-like_cys_pep_sf"/>
</dbReference>
<organism evidence="6 7">
    <name type="scientific">Blastocystis sp. subtype 1 (strain ATCC 50177 / NandII)</name>
    <dbReference type="NCBI Taxonomy" id="478820"/>
    <lineage>
        <taxon>Eukaryota</taxon>
        <taxon>Sar</taxon>
        <taxon>Stramenopiles</taxon>
        <taxon>Bigyra</taxon>
        <taxon>Opalozoa</taxon>
        <taxon>Opalinata</taxon>
        <taxon>Blastocystidae</taxon>
        <taxon>Blastocystis</taxon>
    </lineage>
</organism>
<evidence type="ECO:0000313" key="7">
    <source>
        <dbReference type="Proteomes" id="UP000078348"/>
    </source>
</evidence>
<evidence type="ECO:0000259" key="5">
    <source>
        <dbReference type="SMART" id="SM00645"/>
    </source>
</evidence>
<name>A0A196SBZ9_BLAHN</name>
<dbReference type="GO" id="GO:0006508">
    <property type="term" value="P:proteolysis"/>
    <property type="evidence" value="ECO:0007669"/>
    <property type="project" value="UniProtKB-KW"/>
</dbReference>
<dbReference type="InterPro" id="IPR025660">
    <property type="entry name" value="Pept_his_AS"/>
</dbReference>
<dbReference type="InterPro" id="IPR013201">
    <property type="entry name" value="Prot_inhib_I29"/>
</dbReference>
<proteinExistence type="inferred from homology"/>
<dbReference type="CDD" id="cd02248">
    <property type="entry name" value="Peptidase_C1A"/>
    <property type="match status" value="1"/>
</dbReference>
<dbReference type="STRING" id="478820.A0A196SBZ9"/>
<dbReference type="Pfam" id="PF00112">
    <property type="entry name" value="Peptidase_C1"/>
    <property type="match status" value="1"/>
</dbReference>
<comment type="caution">
    <text evidence="6">The sequence shown here is derived from an EMBL/GenBank/DDBJ whole genome shotgun (WGS) entry which is preliminary data.</text>
</comment>
<dbReference type="Gene3D" id="3.90.70.10">
    <property type="entry name" value="Cysteine proteinases"/>
    <property type="match status" value="1"/>
</dbReference>
<accession>A0A196SBZ9</accession>
<keyword evidence="4" id="KW-0732">Signal</keyword>
<dbReference type="InterPro" id="IPR039417">
    <property type="entry name" value="Peptidase_C1A_papain-like"/>
</dbReference>
<dbReference type="SMART" id="SM00645">
    <property type="entry name" value="Pept_C1"/>
    <property type="match status" value="1"/>
</dbReference>
<feature type="signal peptide" evidence="4">
    <location>
        <begin position="1"/>
        <end position="15"/>
    </location>
</feature>
<protein>
    <submittedName>
        <fullName evidence="6">Cysteine protease</fullName>
    </submittedName>
</protein>
<dbReference type="PROSITE" id="PS00639">
    <property type="entry name" value="THIOL_PROTEASE_HIS"/>
    <property type="match status" value="1"/>
</dbReference>
<dbReference type="GO" id="GO:0008234">
    <property type="term" value="F:cysteine-type peptidase activity"/>
    <property type="evidence" value="ECO:0007669"/>
    <property type="project" value="InterPro"/>
</dbReference>
<dbReference type="EMBL" id="LXWW01000234">
    <property type="protein sequence ID" value="OAO14580.1"/>
    <property type="molecule type" value="Genomic_DNA"/>
</dbReference>
<feature type="domain" description="Peptidase C1A papain C-terminal" evidence="5">
    <location>
        <begin position="107"/>
        <end position="323"/>
    </location>
</feature>
<dbReference type="InterPro" id="IPR000169">
    <property type="entry name" value="Pept_cys_AS"/>
</dbReference>
<comment type="similarity">
    <text evidence="1">Belongs to the peptidase C1 family.</text>
</comment>
<gene>
    <name evidence="6" type="ORF">AV274_3725</name>
</gene>